<protein>
    <submittedName>
        <fullName evidence="1">Uncharacterized protein</fullName>
    </submittedName>
</protein>
<dbReference type="EMBL" id="LSNE01000003">
    <property type="protein sequence ID" value="KXI30199.1"/>
    <property type="molecule type" value="Genomic_DNA"/>
</dbReference>
<comment type="caution">
    <text evidence="1">The sequence shown here is derived from an EMBL/GenBank/DDBJ whole genome shotgun (WGS) entry which is preliminary data.</text>
</comment>
<keyword evidence="2" id="KW-1185">Reference proteome</keyword>
<gene>
    <name evidence="1" type="ORF">AX660_09430</name>
</gene>
<evidence type="ECO:0000313" key="2">
    <source>
        <dbReference type="Proteomes" id="UP000070299"/>
    </source>
</evidence>
<evidence type="ECO:0000313" key="1">
    <source>
        <dbReference type="EMBL" id="KXI30199.1"/>
    </source>
</evidence>
<dbReference type="AlphaFoldDB" id="A0A136A4Q1"/>
<reference evidence="2" key="1">
    <citation type="submission" date="2016-02" db="EMBL/GenBank/DDBJ databases">
        <authorList>
            <person name="Schultz-Johansen M."/>
            <person name="Glaring M.A."/>
            <person name="Bech P.K."/>
            <person name="Stougaard P."/>
        </authorList>
    </citation>
    <scope>NUCLEOTIDE SEQUENCE [LARGE SCALE GENOMIC DNA]</scope>
    <source>
        <strain evidence="2">S66</strain>
    </source>
</reference>
<accession>A0A136A4Q1</accession>
<name>A0A136A4Q1_9ALTE</name>
<organism evidence="1 2">
    <name type="scientific">Paraglaciecola hydrolytica</name>
    <dbReference type="NCBI Taxonomy" id="1799789"/>
    <lineage>
        <taxon>Bacteria</taxon>
        <taxon>Pseudomonadati</taxon>
        <taxon>Pseudomonadota</taxon>
        <taxon>Gammaproteobacteria</taxon>
        <taxon>Alteromonadales</taxon>
        <taxon>Alteromonadaceae</taxon>
        <taxon>Paraglaciecola</taxon>
    </lineage>
</organism>
<sequence length="65" mass="7223">MNGSPWKARLGADHHGRVYSEFKSGAISGLESWLESGVFWLLFGAVAKKYARQLGMAVEKRNGLR</sequence>
<dbReference type="Proteomes" id="UP000070299">
    <property type="component" value="Unassembled WGS sequence"/>
</dbReference>
<proteinExistence type="predicted"/>